<reference evidence="1" key="1">
    <citation type="submission" date="2024-03" db="EMBL/GenBank/DDBJ databases">
        <authorList>
            <consortium name="ELIXIR-Norway"/>
            <consortium name="Elixir Norway"/>
        </authorList>
    </citation>
    <scope>NUCLEOTIDE SEQUENCE</scope>
</reference>
<dbReference type="EMBL" id="OZ023715">
    <property type="protein sequence ID" value="CAK9863692.1"/>
    <property type="molecule type" value="Genomic_DNA"/>
</dbReference>
<dbReference type="Proteomes" id="UP001497522">
    <property type="component" value="Chromosome 14"/>
</dbReference>
<proteinExistence type="predicted"/>
<accession>A0ABP1AMA6</accession>
<organism evidence="1 2">
    <name type="scientific">Sphagnum jensenii</name>
    <dbReference type="NCBI Taxonomy" id="128206"/>
    <lineage>
        <taxon>Eukaryota</taxon>
        <taxon>Viridiplantae</taxon>
        <taxon>Streptophyta</taxon>
        <taxon>Embryophyta</taxon>
        <taxon>Bryophyta</taxon>
        <taxon>Sphagnophytina</taxon>
        <taxon>Sphagnopsida</taxon>
        <taxon>Sphagnales</taxon>
        <taxon>Sphagnaceae</taxon>
        <taxon>Sphagnum</taxon>
    </lineage>
</organism>
<evidence type="ECO:0000313" key="1">
    <source>
        <dbReference type="EMBL" id="CAK9863692.1"/>
    </source>
</evidence>
<name>A0ABP1AMA6_9BRYO</name>
<keyword evidence="2" id="KW-1185">Reference proteome</keyword>
<sequence length="85" mass="9423">MVHLFMMRFTCQLRSRGSGIFDNTARPFEPFVAPLGELAPLAFPFQPRAPVRCPFTFDLAGLRETGTAIVEARPGPFSAIELPLE</sequence>
<evidence type="ECO:0000313" key="2">
    <source>
        <dbReference type="Proteomes" id="UP001497522"/>
    </source>
</evidence>
<gene>
    <name evidence="1" type="ORF">CSSPJE1EN2_LOCUS6687</name>
</gene>
<protein>
    <submittedName>
        <fullName evidence="1">Uncharacterized protein</fullName>
    </submittedName>
</protein>